<organism evidence="1 2">
    <name type="scientific">Tolypocladium capitatum</name>
    <dbReference type="NCBI Taxonomy" id="45235"/>
    <lineage>
        <taxon>Eukaryota</taxon>
        <taxon>Fungi</taxon>
        <taxon>Dikarya</taxon>
        <taxon>Ascomycota</taxon>
        <taxon>Pezizomycotina</taxon>
        <taxon>Sordariomycetes</taxon>
        <taxon>Hypocreomycetidae</taxon>
        <taxon>Hypocreales</taxon>
        <taxon>Ophiocordycipitaceae</taxon>
        <taxon>Tolypocladium</taxon>
    </lineage>
</organism>
<reference evidence="1 2" key="1">
    <citation type="submission" date="2017-08" db="EMBL/GenBank/DDBJ databases">
        <title>Harnessing the power of phylogenomics to disentangle the directionality and signatures of interkingdom host jumping in the parasitic fungal genus Tolypocladium.</title>
        <authorList>
            <person name="Quandt C.A."/>
            <person name="Patterson W."/>
            <person name="Spatafora J.W."/>
        </authorList>
    </citation>
    <scope>NUCLEOTIDE SEQUENCE [LARGE SCALE GENOMIC DNA]</scope>
    <source>
        <strain evidence="1 2">CBS 113982</strain>
    </source>
</reference>
<evidence type="ECO:0000313" key="2">
    <source>
        <dbReference type="Proteomes" id="UP000236621"/>
    </source>
</evidence>
<dbReference type="AlphaFoldDB" id="A0A2K3QRC2"/>
<proteinExistence type="predicted"/>
<name>A0A2K3QRC2_9HYPO</name>
<dbReference type="Proteomes" id="UP000236621">
    <property type="component" value="Unassembled WGS sequence"/>
</dbReference>
<sequence length="198" mass="21829">MTAIQLVSTTGILETAGLDAYPWNYYGIIADETNVAEELTLLKAQVKPTEQEVLDRYNALLKSPNRIKISKWVDDWQVALTEARRLGIAETTGLKPTRAFLQTVYPLDSSWASYWLNEMDMQAHRDLPGWKAAFPDGLKISRIFARAQNAKKTTPSSNKGAFASYQGVSGNNPNPASAIGSNNKPRCICAQILVLGLL</sequence>
<accession>A0A2K3QRC2</accession>
<evidence type="ECO:0000313" key="1">
    <source>
        <dbReference type="EMBL" id="PNY30071.1"/>
    </source>
</evidence>
<gene>
    <name evidence="1" type="ORF">TCAP_00019</name>
</gene>
<dbReference type="STRING" id="45235.A0A2K3QRC2"/>
<dbReference type="OrthoDB" id="4906364at2759"/>
<keyword evidence="2" id="KW-1185">Reference proteome</keyword>
<dbReference type="EMBL" id="NRSZ01000004">
    <property type="protein sequence ID" value="PNY30071.1"/>
    <property type="molecule type" value="Genomic_DNA"/>
</dbReference>
<protein>
    <submittedName>
        <fullName evidence="1">Uncharacterized protein</fullName>
    </submittedName>
</protein>
<comment type="caution">
    <text evidence="1">The sequence shown here is derived from an EMBL/GenBank/DDBJ whole genome shotgun (WGS) entry which is preliminary data.</text>
</comment>